<proteinExistence type="predicted"/>
<name>A0AAF0CWM5_9ENTE</name>
<dbReference type="InterPro" id="IPR032080">
    <property type="entry name" value="DUF4809"/>
</dbReference>
<sequence length="130" mass="14888">MEEVVLSSTVDLTNGGCNACGTVKSTSYQLEIGESTMTLDGLTVSSVVMSLALYSGFKQEFKVNMMDEFTEFRKKEKLIVLTEEYDKLIYKSQDLTIQTPDHIQDYKLLFETANKILIELFQIEKLKFIY</sequence>
<evidence type="ECO:0000313" key="2">
    <source>
        <dbReference type="Proteomes" id="UP001179647"/>
    </source>
</evidence>
<dbReference type="EMBL" id="CP110232">
    <property type="protein sequence ID" value="WEG74239.1"/>
    <property type="molecule type" value="Genomic_DNA"/>
</dbReference>
<reference evidence="1" key="1">
    <citation type="submission" date="2022-10" db="EMBL/GenBank/DDBJ databases">
        <title>Vagococcus sp. isolated from poultry meat.</title>
        <authorList>
            <person name="Johansson P."/>
            <person name="Bjorkroth J."/>
        </authorList>
    </citation>
    <scope>NUCLEOTIDE SEQUENCE</scope>
    <source>
        <strain evidence="1">STAA11</strain>
    </source>
</reference>
<protein>
    <submittedName>
        <fullName evidence="1">DUF4809 family protein</fullName>
    </submittedName>
</protein>
<organism evidence="1 2">
    <name type="scientific">Vagococcus intermedius</name>
    <dbReference type="NCBI Taxonomy" id="2991418"/>
    <lineage>
        <taxon>Bacteria</taxon>
        <taxon>Bacillati</taxon>
        <taxon>Bacillota</taxon>
        <taxon>Bacilli</taxon>
        <taxon>Lactobacillales</taxon>
        <taxon>Enterococcaceae</taxon>
        <taxon>Vagococcus</taxon>
    </lineage>
</organism>
<dbReference type="KEGG" id="vie:OL234_04905"/>
<gene>
    <name evidence="1" type="ORF">OL234_04905</name>
</gene>
<accession>A0AAF0CWM5</accession>
<keyword evidence="2" id="KW-1185">Reference proteome</keyword>
<evidence type="ECO:0000313" key="1">
    <source>
        <dbReference type="EMBL" id="WEG74239.1"/>
    </source>
</evidence>
<dbReference type="Proteomes" id="UP001179647">
    <property type="component" value="Chromosome"/>
</dbReference>
<dbReference type="RefSeq" id="WP_275470038.1">
    <property type="nucleotide sequence ID" value="NZ_CP110232.1"/>
</dbReference>
<dbReference type="AlphaFoldDB" id="A0AAF0CWM5"/>
<dbReference type="Pfam" id="PF16067">
    <property type="entry name" value="DUF4809"/>
    <property type="match status" value="1"/>
</dbReference>